<evidence type="ECO:0000256" key="4">
    <source>
        <dbReference type="ARBA" id="ARBA00022475"/>
    </source>
</evidence>
<dbReference type="InterPro" id="IPR051045">
    <property type="entry name" value="TonB-dependent_transducer"/>
</dbReference>
<dbReference type="InterPro" id="IPR003538">
    <property type="entry name" value="TonB"/>
</dbReference>
<evidence type="ECO:0000313" key="13">
    <source>
        <dbReference type="Proteomes" id="UP001595555"/>
    </source>
</evidence>
<dbReference type="RefSeq" id="WP_378115351.1">
    <property type="nucleotide sequence ID" value="NZ_JBHRTF010000001.1"/>
</dbReference>
<evidence type="ECO:0000256" key="6">
    <source>
        <dbReference type="ARBA" id="ARBA00022692"/>
    </source>
</evidence>
<dbReference type="Proteomes" id="UP001595555">
    <property type="component" value="Unassembled WGS sequence"/>
</dbReference>
<dbReference type="InterPro" id="IPR006260">
    <property type="entry name" value="TonB/TolA_C"/>
</dbReference>
<accession>A0ABV7FBZ6</accession>
<keyword evidence="3 10" id="KW-0813">Transport</keyword>
<keyword evidence="13" id="KW-1185">Reference proteome</keyword>
<keyword evidence="8 10" id="KW-1133">Transmembrane helix</keyword>
<evidence type="ECO:0000259" key="11">
    <source>
        <dbReference type="PROSITE" id="PS52015"/>
    </source>
</evidence>
<feature type="transmembrane region" description="Helical" evidence="10">
    <location>
        <begin position="20"/>
        <end position="39"/>
    </location>
</feature>
<dbReference type="PANTHER" id="PTHR33446">
    <property type="entry name" value="PROTEIN TONB-RELATED"/>
    <property type="match status" value="1"/>
</dbReference>
<evidence type="ECO:0000256" key="2">
    <source>
        <dbReference type="ARBA" id="ARBA00006555"/>
    </source>
</evidence>
<keyword evidence="7 10" id="KW-0653">Protein transport</keyword>
<evidence type="ECO:0000256" key="7">
    <source>
        <dbReference type="ARBA" id="ARBA00022927"/>
    </source>
</evidence>
<feature type="domain" description="TonB C-terminal" evidence="11">
    <location>
        <begin position="121"/>
        <end position="213"/>
    </location>
</feature>
<keyword evidence="10" id="KW-0735">Signal-anchor</keyword>
<gene>
    <name evidence="12" type="ORF">ACFODX_01525</name>
</gene>
<dbReference type="Pfam" id="PF03544">
    <property type="entry name" value="TonB_C"/>
    <property type="match status" value="1"/>
</dbReference>
<evidence type="ECO:0000256" key="9">
    <source>
        <dbReference type="ARBA" id="ARBA00023136"/>
    </source>
</evidence>
<comment type="similarity">
    <text evidence="2 10">Belongs to the TonB family.</text>
</comment>
<keyword evidence="4 10" id="KW-1003">Cell membrane</keyword>
<evidence type="ECO:0000256" key="5">
    <source>
        <dbReference type="ARBA" id="ARBA00022519"/>
    </source>
</evidence>
<comment type="caution">
    <text evidence="12">The sequence shown here is derived from an EMBL/GenBank/DDBJ whole genome shotgun (WGS) entry which is preliminary data.</text>
</comment>
<evidence type="ECO:0000313" key="12">
    <source>
        <dbReference type="EMBL" id="MFC3114216.1"/>
    </source>
</evidence>
<keyword evidence="5 10" id="KW-0997">Cell inner membrane</keyword>
<comment type="function">
    <text evidence="10">Interacts with outer membrane receptor proteins that carry out high-affinity binding and energy dependent uptake into the periplasmic space of specific substrates. It could act to transduce energy from the cytoplasmic membrane to specific energy-requiring processes in the outer membrane, resulting in the release into the periplasm of ligands bound by these outer membrane proteins.</text>
</comment>
<evidence type="ECO:0000256" key="8">
    <source>
        <dbReference type="ARBA" id="ARBA00022989"/>
    </source>
</evidence>
<dbReference type="PROSITE" id="PS52015">
    <property type="entry name" value="TONB_CTD"/>
    <property type="match status" value="1"/>
</dbReference>
<dbReference type="Gene3D" id="3.30.1150.10">
    <property type="match status" value="1"/>
</dbReference>
<dbReference type="NCBIfam" id="TIGR01352">
    <property type="entry name" value="tonB_Cterm"/>
    <property type="match status" value="1"/>
</dbReference>
<evidence type="ECO:0000256" key="3">
    <source>
        <dbReference type="ARBA" id="ARBA00022448"/>
    </source>
</evidence>
<dbReference type="EMBL" id="JBHRTF010000001">
    <property type="protein sequence ID" value="MFC3114216.1"/>
    <property type="molecule type" value="Genomic_DNA"/>
</dbReference>
<dbReference type="SUPFAM" id="SSF74653">
    <property type="entry name" value="TolA/TonB C-terminal domain"/>
    <property type="match status" value="1"/>
</dbReference>
<comment type="subcellular location">
    <subcellularLocation>
        <location evidence="1 10">Cell inner membrane</location>
        <topology evidence="1 10">Single-pass membrane protein</topology>
        <orientation evidence="1 10">Periplasmic side</orientation>
    </subcellularLocation>
</comment>
<dbReference type="InterPro" id="IPR037682">
    <property type="entry name" value="TonB_C"/>
</dbReference>
<organism evidence="12 13">
    <name type="scientific">Cellvibrio fontiphilus</name>
    <dbReference type="NCBI Taxonomy" id="1815559"/>
    <lineage>
        <taxon>Bacteria</taxon>
        <taxon>Pseudomonadati</taxon>
        <taxon>Pseudomonadota</taxon>
        <taxon>Gammaproteobacteria</taxon>
        <taxon>Cellvibrionales</taxon>
        <taxon>Cellvibrionaceae</taxon>
        <taxon>Cellvibrio</taxon>
    </lineage>
</organism>
<reference evidence="13" key="1">
    <citation type="journal article" date="2019" name="Int. J. Syst. Evol. Microbiol.">
        <title>The Global Catalogue of Microorganisms (GCM) 10K type strain sequencing project: providing services to taxonomists for standard genome sequencing and annotation.</title>
        <authorList>
            <consortium name="The Broad Institute Genomics Platform"/>
            <consortium name="The Broad Institute Genome Sequencing Center for Infectious Disease"/>
            <person name="Wu L."/>
            <person name="Ma J."/>
        </authorList>
    </citation>
    <scope>NUCLEOTIDE SEQUENCE [LARGE SCALE GENOMIC DNA]</scope>
    <source>
        <strain evidence="13">KCTC 52237</strain>
    </source>
</reference>
<dbReference type="PRINTS" id="PR01374">
    <property type="entry name" value="TONBPROTEIN"/>
</dbReference>
<proteinExistence type="inferred from homology"/>
<name>A0ABV7FBZ6_9GAMM</name>
<sequence length="213" mass="23519">MNSFPVSVDAHDFSNSLLMWILKIFPAALLATFCLLYAMHSLVNNEYPLQLPKPIPPIPEVILDIPRDIPTIIDEPPVRPVEQVPPPVINITEPVEVQINPGLNFGEPPVAVKPPVDPGFGFAGQMVPIIRIAPQYPQAAVTRGLEGYVDVMFDVTALGTTENIRIMEAVPSNVFNRSVIKAVKAWRYKPNVVDGVPVATPNVKDRVRFNIEK</sequence>
<keyword evidence="6 10" id="KW-0812">Transmembrane</keyword>
<evidence type="ECO:0000256" key="1">
    <source>
        <dbReference type="ARBA" id="ARBA00004383"/>
    </source>
</evidence>
<keyword evidence="9 10" id="KW-0472">Membrane</keyword>
<evidence type="ECO:0000256" key="10">
    <source>
        <dbReference type="RuleBase" id="RU362123"/>
    </source>
</evidence>
<protein>
    <recommendedName>
        <fullName evidence="10">Protein TonB</fullName>
    </recommendedName>
</protein>